<sequence length="274" mass="31163">METLTLNSWRDFSDAGKELHVERKKIHSDAKTPVGDFLFRGQANAEWPLSDTLERSIGKGSKLDVLQYHGTVLAVKSEIELFTKETWDGIPNYDEYQERLRSDGTFPFSGLPAFEYMVHLRHHGFPSPLLDWTRSLHIAAFFAFDEIPPNAERVAIHAFIEGDGRGGADSSHESGITIHRLDSEKGHRRHFLQRAEYSTCTLVKNNVYKYAPQEEGFTENGRGQHRRWKITLPVSERDVALKALASIGITPYSLFESEESLMKKLGRREFGGGR</sequence>
<name>A0A450TMB3_9GAMM</name>
<organism evidence="2">
    <name type="scientific">Candidatus Kentrum sp. FW</name>
    <dbReference type="NCBI Taxonomy" id="2126338"/>
    <lineage>
        <taxon>Bacteria</taxon>
        <taxon>Pseudomonadati</taxon>
        <taxon>Pseudomonadota</taxon>
        <taxon>Gammaproteobacteria</taxon>
        <taxon>Candidatus Kentrum</taxon>
    </lineage>
</organism>
<dbReference type="SMART" id="SM00901">
    <property type="entry name" value="FRG"/>
    <property type="match status" value="1"/>
</dbReference>
<dbReference type="EMBL" id="CAADFE010000016">
    <property type="protein sequence ID" value="VFJ68875.1"/>
    <property type="molecule type" value="Genomic_DNA"/>
</dbReference>
<reference evidence="2" key="1">
    <citation type="submission" date="2019-02" db="EMBL/GenBank/DDBJ databases">
        <authorList>
            <person name="Gruber-Vodicka R. H."/>
            <person name="Seah K. B. B."/>
        </authorList>
    </citation>
    <scope>NUCLEOTIDE SEQUENCE</scope>
    <source>
        <strain evidence="2">BECK_BZ131</strain>
    </source>
</reference>
<dbReference type="Pfam" id="PF08867">
    <property type="entry name" value="FRG"/>
    <property type="match status" value="1"/>
</dbReference>
<gene>
    <name evidence="2" type="ORF">BECKFW1821C_GA0114237_101645</name>
</gene>
<accession>A0A450TMB3</accession>
<evidence type="ECO:0000313" key="2">
    <source>
        <dbReference type="EMBL" id="VFJ68875.1"/>
    </source>
</evidence>
<evidence type="ECO:0000259" key="1">
    <source>
        <dbReference type="SMART" id="SM00901"/>
    </source>
</evidence>
<dbReference type="InterPro" id="IPR014966">
    <property type="entry name" value="FRG-dom"/>
</dbReference>
<proteinExistence type="predicted"/>
<protein>
    <submittedName>
        <fullName evidence="2">FRG domain-containing protein</fullName>
    </submittedName>
</protein>
<dbReference type="AlphaFoldDB" id="A0A450TMB3"/>
<feature type="domain" description="FRG" evidence="1">
    <location>
        <begin position="33"/>
        <end position="155"/>
    </location>
</feature>